<evidence type="ECO:0000313" key="1">
    <source>
        <dbReference type="EMBL" id="MVU77072.1"/>
    </source>
</evidence>
<name>A0A7K1URU8_9NOCA</name>
<dbReference type="InterPro" id="IPR019587">
    <property type="entry name" value="Polyketide_cyclase/dehydratase"/>
</dbReference>
<accession>A0A7K1URU8</accession>
<dbReference type="CDD" id="cd07812">
    <property type="entry name" value="SRPBCC"/>
    <property type="match status" value="1"/>
</dbReference>
<dbReference type="RefSeq" id="WP_157355869.1">
    <property type="nucleotide sequence ID" value="NZ_WRPP01000001.1"/>
</dbReference>
<reference evidence="1 2" key="1">
    <citation type="submission" date="2019-12" db="EMBL/GenBank/DDBJ databases">
        <title>Nocardia sp. nov. ET3-3 isolated from soil.</title>
        <authorList>
            <person name="Kanchanasin P."/>
            <person name="Tanasupawat S."/>
            <person name="Yuki M."/>
            <person name="Kudo T."/>
        </authorList>
    </citation>
    <scope>NUCLEOTIDE SEQUENCE [LARGE SCALE GENOMIC DNA]</scope>
    <source>
        <strain evidence="1 2">ET3-3</strain>
    </source>
</reference>
<dbReference type="InterPro" id="IPR023393">
    <property type="entry name" value="START-like_dom_sf"/>
</dbReference>
<dbReference type="EMBL" id="WRPP01000001">
    <property type="protein sequence ID" value="MVU77072.1"/>
    <property type="molecule type" value="Genomic_DNA"/>
</dbReference>
<protein>
    <submittedName>
        <fullName evidence="1">SRPBCC family protein</fullName>
    </submittedName>
</protein>
<dbReference type="SUPFAM" id="SSF55961">
    <property type="entry name" value="Bet v1-like"/>
    <property type="match status" value="1"/>
</dbReference>
<dbReference type="Gene3D" id="3.30.530.20">
    <property type="match status" value="1"/>
</dbReference>
<organism evidence="1 2">
    <name type="scientific">Nocardia terrae</name>
    <dbReference type="NCBI Taxonomy" id="2675851"/>
    <lineage>
        <taxon>Bacteria</taxon>
        <taxon>Bacillati</taxon>
        <taxon>Actinomycetota</taxon>
        <taxon>Actinomycetes</taxon>
        <taxon>Mycobacteriales</taxon>
        <taxon>Nocardiaceae</taxon>
        <taxon>Nocardia</taxon>
    </lineage>
</organism>
<sequence>MLSRLTRRPAELVHTATETGVRDELSLFVAAPPEALWDLVSDVTQMSRWSPENRGAQWLSPISEPVPGAWFLGFNRIGPVPWVTPCEVTIVDPPRHFEFRVHLIGTSWGYLLEPAEGGTVVTEYREWPYAAPLLKLLRLSGPIGRPRDNLALDGLYRSMYRLKALAEAAQPGPVYRDH</sequence>
<dbReference type="Pfam" id="PF10604">
    <property type="entry name" value="Polyketide_cyc2"/>
    <property type="match status" value="1"/>
</dbReference>
<dbReference type="AlphaFoldDB" id="A0A7K1URU8"/>
<gene>
    <name evidence="1" type="ORF">GPX89_07400</name>
</gene>
<comment type="caution">
    <text evidence="1">The sequence shown here is derived from an EMBL/GenBank/DDBJ whole genome shotgun (WGS) entry which is preliminary data.</text>
</comment>
<keyword evidence="2" id="KW-1185">Reference proteome</keyword>
<proteinExistence type="predicted"/>
<dbReference type="Proteomes" id="UP000466794">
    <property type="component" value="Unassembled WGS sequence"/>
</dbReference>
<evidence type="ECO:0000313" key="2">
    <source>
        <dbReference type="Proteomes" id="UP000466794"/>
    </source>
</evidence>